<proteinExistence type="predicted"/>
<dbReference type="Proteomes" id="UP000182932">
    <property type="component" value="Unassembled WGS sequence"/>
</dbReference>
<feature type="transmembrane region" description="Helical" evidence="1">
    <location>
        <begin position="80"/>
        <end position="97"/>
    </location>
</feature>
<organism evidence="2 3">
    <name type="scientific">Marinovum algicola</name>
    <dbReference type="NCBI Taxonomy" id="42444"/>
    <lineage>
        <taxon>Bacteria</taxon>
        <taxon>Pseudomonadati</taxon>
        <taxon>Pseudomonadota</taxon>
        <taxon>Alphaproteobacteria</taxon>
        <taxon>Rhodobacterales</taxon>
        <taxon>Roseobacteraceae</taxon>
        <taxon>Marinovum</taxon>
    </lineage>
</organism>
<feature type="transmembrane region" description="Helical" evidence="1">
    <location>
        <begin position="45"/>
        <end position="68"/>
    </location>
</feature>
<dbReference type="EMBL" id="FNYY01000008">
    <property type="protein sequence ID" value="SEJ63203.1"/>
    <property type="molecule type" value="Genomic_DNA"/>
</dbReference>
<evidence type="ECO:0000313" key="3">
    <source>
        <dbReference type="Proteomes" id="UP000182932"/>
    </source>
</evidence>
<evidence type="ECO:0000256" key="1">
    <source>
        <dbReference type="SAM" id="Phobius"/>
    </source>
</evidence>
<keyword evidence="1" id="KW-1133">Transmembrane helix</keyword>
<keyword evidence="1" id="KW-0472">Membrane</keyword>
<dbReference type="InterPro" id="IPR009937">
    <property type="entry name" value="Phage_holin_3_6"/>
</dbReference>
<dbReference type="GeneID" id="80818727"/>
<dbReference type="RefSeq" id="WP_048529297.1">
    <property type="nucleotide sequence ID" value="NZ_CATMKJ010000007.1"/>
</dbReference>
<evidence type="ECO:0000313" key="2">
    <source>
        <dbReference type="EMBL" id="SEJ63203.1"/>
    </source>
</evidence>
<protein>
    <submittedName>
        <fullName evidence="2">Holin-X, holin superfamily III</fullName>
    </submittedName>
</protein>
<dbReference type="AlphaFoldDB" id="A0A975WAQ7"/>
<dbReference type="Pfam" id="PF07332">
    <property type="entry name" value="Phage_holin_3_6"/>
    <property type="match status" value="1"/>
</dbReference>
<reference evidence="2 3" key="1">
    <citation type="submission" date="2016-10" db="EMBL/GenBank/DDBJ databases">
        <authorList>
            <person name="Varghese N."/>
            <person name="Submissions S."/>
        </authorList>
    </citation>
    <scope>NUCLEOTIDE SEQUENCE [LARGE SCALE GENOMIC DNA]</scope>
    <source>
        <strain evidence="2 3">FF3</strain>
    </source>
</reference>
<sequence>MTKSPNESTSSLLGDAMAHVSALVRGEVDLARAEIDQNLRRAGTAIGLLVAALVVALTALNVLVGAIVAGLSEAGMDPGWAAFAVGVVLVIVAYGFVQKGLNDLKLSSIAPSRAAANVQRDVEAVKGAANAK</sequence>
<comment type="caution">
    <text evidence="2">The sequence shown here is derived from an EMBL/GenBank/DDBJ whole genome shotgun (WGS) entry which is preliminary data.</text>
</comment>
<accession>A0A975WAQ7</accession>
<gene>
    <name evidence="2" type="ORF">SAMN04487940_10856</name>
</gene>
<keyword evidence="3" id="KW-1185">Reference proteome</keyword>
<keyword evidence="1" id="KW-0812">Transmembrane</keyword>
<name>A0A975WAQ7_9RHOB</name>